<dbReference type="PROSITE" id="PS51318">
    <property type="entry name" value="TAT"/>
    <property type="match status" value="1"/>
</dbReference>
<dbReference type="EMBL" id="QKYN01000151">
    <property type="protein sequence ID" value="RAG81612.1"/>
    <property type="molecule type" value="Genomic_DNA"/>
</dbReference>
<dbReference type="InterPro" id="IPR005805">
    <property type="entry name" value="Rieske_Fe-S_prot_C"/>
</dbReference>
<dbReference type="FunFam" id="2.102.10.10:FF:000016">
    <property type="entry name" value="Nitrite reductase/ring-hydroxylating ferredoxin subunit"/>
    <property type="match status" value="1"/>
</dbReference>
<dbReference type="GO" id="GO:0051537">
    <property type="term" value="F:2 iron, 2 sulfur cluster binding"/>
    <property type="evidence" value="ECO:0007669"/>
    <property type="project" value="UniProtKB-KW"/>
</dbReference>
<feature type="region of interest" description="Disordered" evidence="10">
    <location>
        <begin position="45"/>
        <end position="77"/>
    </location>
</feature>
<protein>
    <recommendedName>
        <fullName evidence="2">Cytochrome bc1 complex Rieske iron-sulfur subunit</fullName>
    </recommendedName>
    <alternativeName>
        <fullName evidence="8">Cytochrome bc1 reductase complex subunit QcrA</fullName>
    </alternativeName>
</protein>
<dbReference type="InterPro" id="IPR014349">
    <property type="entry name" value="Rieske_Fe-S_prot"/>
</dbReference>
<dbReference type="GO" id="GO:0046872">
    <property type="term" value="F:metal ion binding"/>
    <property type="evidence" value="ECO:0007669"/>
    <property type="project" value="UniProtKB-KW"/>
</dbReference>
<evidence type="ECO:0000256" key="7">
    <source>
        <dbReference type="ARBA" id="ARBA00023157"/>
    </source>
</evidence>
<gene>
    <name evidence="12" type="ORF">DN069_31930</name>
</gene>
<proteinExistence type="predicted"/>
<evidence type="ECO:0000256" key="8">
    <source>
        <dbReference type="ARBA" id="ARBA00029586"/>
    </source>
</evidence>
<sequence>MTTTPEHTDPVTAQPTARRTVLAGAGVAGAAALLAACSSGGASAPSAAPSSAPSANAGGGGGTPGGGTGTVLGPTSDIPVGGGKVYATQQVVVTQPSPGSFKCFTAVCTHAGCTVGSVSGGTINCPCHGSQYHITDGTVANGPAPRPLAEEKIDVSGGQITLT</sequence>
<keyword evidence="6" id="KW-0411">Iron-sulfur</keyword>
<reference evidence="12 13" key="1">
    <citation type="submission" date="2018-06" db="EMBL/GenBank/DDBJ databases">
        <title>Streptacidiphilus pinicola sp. nov., isolated from pine grove soil.</title>
        <authorList>
            <person name="Roh S.G."/>
            <person name="Park S."/>
            <person name="Kim M.-K."/>
            <person name="Yun B.-R."/>
            <person name="Park J."/>
            <person name="Kim M.J."/>
            <person name="Kim Y.S."/>
            <person name="Kim S.B."/>
        </authorList>
    </citation>
    <scope>NUCLEOTIDE SEQUENCE [LARGE SCALE GENOMIC DNA]</scope>
    <source>
        <strain evidence="12 13">MMS16-CNU450</strain>
    </source>
</reference>
<dbReference type="Pfam" id="PF00355">
    <property type="entry name" value="Rieske"/>
    <property type="match status" value="1"/>
</dbReference>
<comment type="caution">
    <text evidence="12">The sequence shown here is derived from an EMBL/GenBank/DDBJ whole genome shotgun (WGS) entry which is preliminary data.</text>
</comment>
<name>A0A2X0I9I4_9ACTN</name>
<dbReference type="AlphaFoldDB" id="A0A2X0I9I4"/>
<dbReference type="Proteomes" id="UP000248889">
    <property type="component" value="Unassembled WGS sequence"/>
</dbReference>
<keyword evidence="4" id="KW-0479">Metal-binding</keyword>
<comment type="cofactor">
    <cofactor evidence="9">
        <name>[2Fe-2S] cluster</name>
        <dbReference type="ChEBI" id="CHEBI:190135"/>
    </cofactor>
</comment>
<evidence type="ECO:0000256" key="10">
    <source>
        <dbReference type="SAM" id="MobiDB-lite"/>
    </source>
</evidence>
<evidence type="ECO:0000313" key="13">
    <source>
        <dbReference type="Proteomes" id="UP000248889"/>
    </source>
</evidence>
<dbReference type="OrthoDB" id="25106at2"/>
<feature type="compositionally biased region" description="Gly residues" evidence="10">
    <location>
        <begin position="57"/>
        <end position="70"/>
    </location>
</feature>
<dbReference type="InterPro" id="IPR006311">
    <property type="entry name" value="TAT_signal"/>
</dbReference>
<evidence type="ECO:0000256" key="5">
    <source>
        <dbReference type="ARBA" id="ARBA00023004"/>
    </source>
</evidence>
<organism evidence="12 13">
    <name type="scientific">Streptacidiphilus pinicola</name>
    <dbReference type="NCBI Taxonomy" id="2219663"/>
    <lineage>
        <taxon>Bacteria</taxon>
        <taxon>Bacillati</taxon>
        <taxon>Actinomycetota</taxon>
        <taxon>Actinomycetes</taxon>
        <taxon>Kitasatosporales</taxon>
        <taxon>Streptomycetaceae</taxon>
        <taxon>Streptacidiphilus</taxon>
    </lineage>
</organism>
<comment type="function">
    <text evidence="1">Iron-sulfur subunit of the cytochrome bc1 complex, an essential component of the respiratory electron transport chain required for ATP synthesis. The bc1 complex catalyzes the oxidation of menaquinol and the reduction of cytochrome c in the respiratory chain. The bc1 complex operates through a Q-cycle mechanism that couples electron transfer to generation of the proton gradient that drives ATP synthesis.</text>
</comment>
<accession>A0A2X0I9I4</accession>
<dbReference type="GO" id="GO:0016705">
    <property type="term" value="F:oxidoreductase activity, acting on paired donors, with incorporation or reduction of molecular oxygen"/>
    <property type="evidence" value="ECO:0007669"/>
    <property type="project" value="UniProtKB-ARBA"/>
</dbReference>
<dbReference type="PRINTS" id="PR00162">
    <property type="entry name" value="RIESKE"/>
</dbReference>
<evidence type="ECO:0000256" key="3">
    <source>
        <dbReference type="ARBA" id="ARBA00022714"/>
    </source>
</evidence>
<evidence type="ECO:0000256" key="6">
    <source>
        <dbReference type="ARBA" id="ARBA00023014"/>
    </source>
</evidence>
<feature type="compositionally biased region" description="Low complexity" evidence="10">
    <location>
        <begin position="45"/>
        <end position="56"/>
    </location>
</feature>
<evidence type="ECO:0000259" key="11">
    <source>
        <dbReference type="PROSITE" id="PS51296"/>
    </source>
</evidence>
<dbReference type="GO" id="GO:0004497">
    <property type="term" value="F:monooxygenase activity"/>
    <property type="evidence" value="ECO:0007669"/>
    <property type="project" value="UniProtKB-ARBA"/>
</dbReference>
<keyword evidence="7" id="KW-1015">Disulfide bond</keyword>
<keyword evidence="5" id="KW-0408">Iron</keyword>
<evidence type="ECO:0000313" key="12">
    <source>
        <dbReference type="EMBL" id="RAG81612.1"/>
    </source>
</evidence>
<dbReference type="RefSeq" id="WP_111506730.1">
    <property type="nucleotide sequence ID" value="NZ_QKYN01000151.1"/>
</dbReference>
<dbReference type="PROSITE" id="PS51296">
    <property type="entry name" value="RIESKE"/>
    <property type="match status" value="1"/>
</dbReference>
<keyword evidence="3" id="KW-0001">2Fe-2S</keyword>
<evidence type="ECO:0000256" key="2">
    <source>
        <dbReference type="ARBA" id="ARBA00015816"/>
    </source>
</evidence>
<dbReference type="InterPro" id="IPR036922">
    <property type="entry name" value="Rieske_2Fe-2S_sf"/>
</dbReference>
<dbReference type="CDD" id="cd03467">
    <property type="entry name" value="Rieske"/>
    <property type="match status" value="1"/>
</dbReference>
<dbReference type="SUPFAM" id="SSF50022">
    <property type="entry name" value="ISP domain"/>
    <property type="match status" value="1"/>
</dbReference>
<dbReference type="GO" id="GO:0016020">
    <property type="term" value="C:membrane"/>
    <property type="evidence" value="ECO:0007669"/>
    <property type="project" value="InterPro"/>
</dbReference>
<dbReference type="InterPro" id="IPR017941">
    <property type="entry name" value="Rieske_2Fe-2S"/>
</dbReference>
<dbReference type="Gene3D" id="2.102.10.10">
    <property type="entry name" value="Rieske [2Fe-2S] iron-sulphur domain"/>
    <property type="match status" value="1"/>
</dbReference>
<dbReference type="PANTHER" id="PTHR10134">
    <property type="entry name" value="CYTOCHROME B-C1 COMPLEX SUBUNIT RIESKE, MITOCHONDRIAL"/>
    <property type="match status" value="1"/>
</dbReference>
<evidence type="ECO:0000256" key="1">
    <source>
        <dbReference type="ARBA" id="ARBA00002494"/>
    </source>
</evidence>
<feature type="domain" description="Rieske" evidence="11">
    <location>
        <begin position="70"/>
        <end position="162"/>
    </location>
</feature>
<keyword evidence="13" id="KW-1185">Reference proteome</keyword>
<evidence type="ECO:0000256" key="4">
    <source>
        <dbReference type="ARBA" id="ARBA00022723"/>
    </source>
</evidence>
<evidence type="ECO:0000256" key="9">
    <source>
        <dbReference type="ARBA" id="ARBA00034078"/>
    </source>
</evidence>